<organism evidence="2 3">
    <name type="scientific">Tegillarca granosa</name>
    <name type="common">Malaysian cockle</name>
    <name type="synonym">Anadara granosa</name>
    <dbReference type="NCBI Taxonomy" id="220873"/>
    <lineage>
        <taxon>Eukaryota</taxon>
        <taxon>Metazoa</taxon>
        <taxon>Spiralia</taxon>
        <taxon>Lophotrochozoa</taxon>
        <taxon>Mollusca</taxon>
        <taxon>Bivalvia</taxon>
        <taxon>Autobranchia</taxon>
        <taxon>Pteriomorphia</taxon>
        <taxon>Arcoida</taxon>
        <taxon>Arcoidea</taxon>
        <taxon>Arcidae</taxon>
        <taxon>Tegillarca</taxon>
    </lineage>
</organism>
<gene>
    <name evidence="2" type="ORF">KUTeg_014024</name>
</gene>
<sequence>METLNIYRISSKETCQVLNCVISFFLIAYETKLIHFITDIKHLAIDFNNLTTSLKVILTNKLITTGHFGNTDFTVNITNVCIDANDSKHVDIVSNCCEVLTLPHDRTLEDLEIIYEELLHIKALSHLSTMVKRELASVLVFESHAKAGTTILITNLAPFGTKFSIDFSSLNHMSKHMELFTNNNHCTMFNQGDEGKSWYIILKGSVNVVIYGKSHF</sequence>
<proteinExistence type="predicted"/>
<dbReference type="InterPro" id="IPR014710">
    <property type="entry name" value="RmlC-like_jellyroll"/>
</dbReference>
<dbReference type="EMBL" id="JARBDR010000657">
    <property type="protein sequence ID" value="KAJ8309150.1"/>
    <property type="molecule type" value="Genomic_DNA"/>
</dbReference>
<reference evidence="2 3" key="1">
    <citation type="submission" date="2022-12" db="EMBL/GenBank/DDBJ databases">
        <title>Chromosome-level genome of Tegillarca granosa.</title>
        <authorList>
            <person name="Kim J."/>
        </authorList>
    </citation>
    <scope>NUCLEOTIDE SEQUENCE [LARGE SCALE GENOMIC DNA]</scope>
    <source>
        <strain evidence="2">Teg-2019</strain>
        <tissue evidence="2">Adductor muscle</tissue>
    </source>
</reference>
<dbReference type="Gene3D" id="2.60.120.10">
    <property type="entry name" value="Jelly Rolls"/>
    <property type="match status" value="1"/>
</dbReference>
<accession>A0ABQ9F0K5</accession>
<dbReference type="InterPro" id="IPR000595">
    <property type="entry name" value="cNMP-bd_dom"/>
</dbReference>
<evidence type="ECO:0000313" key="2">
    <source>
        <dbReference type="EMBL" id="KAJ8309150.1"/>
    </source>
</evidence>
<dbReference type="PROSITE" id="PS50042">
    <property type="entry name" value="CNMP_BINDING_3"/>
    <property type="match status" value="1"/>
</dbReference>
<dbReference type="InterPro" id="IPR018490">
    <property type="entry name" value="cNMP-bd_dom_sf"/>
</dbReference>
<evidence type="ECO:0000259" key="1">
    <source>
        <dbReference type="PROSITE" id="PS50042"/>
    </source>
</evidence>
<dbReference type="SUPFAM" id="SSF51206">
    <property type="entry name" value="cAMP-binding domain-like"/>
    <property type="match status" value="1"/>
</dbReference>
<dbReference type="Gene3D" id="1.10.8.1240">
    <property type="match status" value="1"/>
</dbReference>
<comment type="caution">
    <text evidence="2">The sequence shown here is derived from an EMBL/GenBank/DDBJ whole genome shotgun (WGS) entry which is preliminary data.</text>
</comment>
<dbReference type="Proteomes" id="UP001217089">
    <property type="component" value="Unassembled WGS sequence"/>
</dbReference>
<name>A0ABQ9F0K5_TEGGR</name>
<feature type="domain" description="Cyclic nucleotide-binding" evidence="1">
    <location>
        <begin position="187"/>
        <end position="216"/>
    </location>
</feature>
<protein>
    <recommendedName>
        <fullName evidence="1">Cyclic nucleotide-binding domain-containing protein</fullName>
    </recommendedName>
</protein>
<evidence type="ECO:0000313" key="3">
    <source>
        <dbReference type="Proteomes" id="UP001217089"/>
    </source>
</evidence>
<keyword evidence="3" id="KW-1185">Reference proteome</keyword>